<feature type="binding site" evidence="9">
    <location>
        <position position="162"/>
    </location>
    <ligand>
        <name>alpha-D-glucose 1-phosphate</name>
        <dbReference type="ChEBI" id="CHEBI:58601"/>
    </ligand>
</feature>
<comment type="pathway">
    <text evidence="9">Glycan biosynthesis; glycogen biosynthesis.</text>
</comment>
<evidence type="ECO:0000256" key="5">
    <source>
        <dbReference type="ARBA" id="ARBA00022741"/>
    </source>
</evidence>
<keyword evidence="2 9" id="KW-0321">Glycogen metabolism</keyword>
<keyword evidence="6 9" id="KW-0067">ATP-binding</keyword>
<evidence type="ECO:0000256" key="2">
    <source>
        <dbReference type="ARBA" id="ARBA00022600"/>
    </source>
</evidence>
<dbReference type="AlphaFoldDB" id="A0A8J7ZAT6"/>
<dbReference type="PROSITE" id="PS00809">
    <property type="entry name" value="ADP_GLC_PYROPHOSPH_2"/>
    <property type="match status" value="1"/>
</dbReference>
<dbReference type="Gene3D" id="2.160.10.10">
    <property type="entry name" value="Hexapeptide repeat proteins"/>
    <property type="match status" value="1"/>
</dbReference>
<dbReference type="GO" id="GO:0043886">
    <property type="term" value="F:structural constituent of carboxysome shell"/>
    <property type="evidence" value="ECO:0007669"/>
    <property type="project" value="UniProtKB-ARBA"/>
</dbReference>
<evidence type="ECO:0000256" key="7">
    <source>
        <dbReference type="ARBA" id="ARBA00023056"/>
    </source>
</evidence>
<dbReference type="PANTHER" id="PTHR43523:SF12">
    <property type="entry name" value="GLUCOSE-1-PHOSPHATE ADENYLYLTRANSFERASE LARGE SUBUNIT 1, CHLOROPLASTIC-RELATED"/>
    <property type="match status" value="1"/>
</dbReference>
<feature type="binding site" evidence="9">
    <location>
        <position position="209"/>
    </location>
    <ligand>
        <name>alpha-D-glucose 1-phosphate</name>
        <dbReference type="ChEBI" id="CHEBI:58601"/>
    </ligand>
</feature>
<dbReference type="Pfam" id="PF25247">
    <property type="entry name" value="LbH_GLGC"/>
    <property type="match status" value="1"/>
</dbReference>
<dbReference type="PROSITE" id="PS00808">
    <property type="entry name" value="ADP_GLC_PYROPHOSPH_1"/>
    <property type="match status" value="1"/>
</dbReference>
<dbReference type="GO" id="GO:0031470">
    <property type="term" value="C:carboxysome"/>
    <property type="evidence" value="ECO:0007669"/>
    <property type="project" value="UniProtKB-ARBA"/>
</dbReference>
<evidence type="ECO:0000256" key="6">
    <source>
        <dbReference type="ARBA" id="ARBA00022840"/>
    </source>
</evidence>
<keyword evidence="4 9" id="KW-0548">Nucleotidyltransferase</keyword>
<keyword evidence="3 9" id="KW-0808">Transferase</keyword>
<evidence type="ECO:0000313" key="11">
    <source>
        <dbReference type="EMBL" id="NDJ19528.1"/>
    </source>
</evidence>
<dbReference type="PANTHER" id="PTHR43523">
    <property type="entry name" value="GLUCOSE-1-PHOSPHATE ADENYLYLTRANSFERASE-RELATED"/>
    <property type="match status" value="1"/>
</dbReference>
<dbReference type="GO" id="GO:0005524">
    <property type="term" value="F:ATP binding"/>
    <property type="evidence" value="ECO:0007669"/>
    <property type="project" value="UniProtKB-KW"/>
</dbReference>
<dbReference type="SUPFAM" id="SSF51161">
    <property type="entry name" value="Trimeric LpxA-like enzymes"/>
    <property type="match status" value="1"/>
</dbReference>
<evidence type="ECO:0000313" key="12">
    <source>
        <dbReference type="Proteomes" id="UP000646053"/>
    </source>
</evidence>
<dbReference type="Pfam" id="PF00483">
    <property type="entry name" value="NTP_transferase"/>
    <property type="match status" value="1"/>
</dbReference>
<dbReference type="InterPro" id="IPR005835">
    <property type="entry name" value="NTP_transferase_dom"/>
</dbReference>
<evidence type="ECO:0000256" key="4">
    <source>
        <dbReference type="ARBA" id="ARBA00022695"/>
    </source>
</evidence>
<dbReference type="InterPro" id="IPR005836">
    <property type="entry name" value="ADP_Glu_pyroP_CS"/>
</dbReference>
<dbReference type="CDD" id="cd04651">
    <property type="entry name" value="LbH_G1P_AT_C"/>
    <property type="match status" value="1"/>
</dbReference>
<name>A0A8J7ZAT6_9CYAN</name>
<feature type="domain" description="Nucleotidyl transferase" evidence="10">
    <location>
        <begin position="6"/>
        <end position="274"/>
    </location>
</feature>
<dbReference type="Proteomes" id="UP000646053">
    <property type="component" value="Unassembled WGS sequence"/>
</dbReference>
<feature type="site" description="Could play a key role in the communication between the regulatory and the substrate sites" evidence="9">
    <location>
        <position position="58"/>
    </location>
</feature>
<protein>
    <recommendedName>
        <fullName evidence="9">Glucose-1-phosphate adenylyltransferase</fullName>
        <ecNumber evidence="9">2.7.7.27</ecNumber>
    </recommendedName>
    <alternativeName>
        <fullName evidence="9">ADP-glucose pyrophosphorylase</fullName>
        <shortName evidence="9">ADPGlc PPase</shortName>
    </alternativeName>
    <alternativeName>
        <fullName evidence="9">ADP-glucose synthase</fullName>
    </alternativeName>
</protein>
<dbReference type="Gene3D" id="3.90.550.10">
    <property type="entry name" value="Spore Coat Polysaccharide Biosynthesis Protein SpsA, Chain A"/>
    <property type="match status" value="1"/>
</dbReference>
<dbReference type="UniPathway" id="UPA00164"/>
<dbReference type="RefSeq" id="WP_162425053.1">
    <property type="nucleotide sequence ID" value="NZ_WVIE01000032.1"/>
</dbReference>
<organism evidence="11 12">
    <name type="scientific">Myxacorys almedinensis A</name>
    <dbReference type="NCBI Taxonomy" id="2690445"/>
    <lineage>
        <taxon>Bacteria</taxon>
        <taxon>Bacillati</taxon>
        <taxon>Cyanobacteriota</taxon>
        <taxon>Cyanophyceae</taxon>
        <taxon>Leptolyngbyales</taxon>
        <taxon>Leptolyngbyaceae</taxon>
        <taxon>Myxacorys</taxon>
        <taxon>Myxacorys almedinensis</taxon>
    </lineage>
</organism>
<dbReference type="CDD" id="cd02508">
    <property type="entry name" value="ADP_Glucose_PP"/>
    <property type="match status" value="1"/>
</dbReference>
<dbReference type="SUPFAM" id="SSF53448">
    <property type="entry name" value="Nucleotide-diphospho-sugar transferases"/>
    <property type="match status" value="1"/>
</dbReference>
<comment type="caution">
    <text evidence="9">Lacks conserved residue(s) required for the propagation of feature annotation.</text>
</comment>
<keyword evidence="8 9" id="KW-0119">Carbohydrate metabolism</keyword>
<reference evidence="11" key="1">
    <citation type="submission" date="2019-12" db="EMBL/GenBank/DDBJ databases">
        <title>High-Quality draft genome sequences of three cyanobacteria isolated from the limestone walls of the Old Cathedral of Coimbra.</title>
        <authorList>
            <person name="Tiago I."/>
            <person name="Soares F."/>
            <person name="Portugal A."/>
        </authorList>
    </citation>
    <scope>NUCLEOTIDE SEQUENCE</scope>
    <source>
        <strain evidence="11">A</strain>
    </source>
</reference>
<comment type="similarity">
    <text evidence="1 9">Belongs to the bacterial/plant glucose-1-phosphate adenylyltransferase family.</text>
</comment>
<dbReference type="GO" id="GO:0005978">
    <property type="term" value="P:glycogen biosynthetic process"/>
    <property type="evidence" value="ECO:0007669"/>
    <property type="project" value="UniProtKB-UniRule"/>
</dbReference>
<sequence length="431" mass="48408">MKRVLSIILGGGAGTRLYPLTKQRAKPAVPLAGKYRLIDIPVSNCINSEIFKIYVLTQFNSASLNRHIARAFSFPGFNDGFVEVLAAQQTPENPNWFQGTADAVRQYIWLLEEWDVDQCLILSGDHLYRMDYRHFIERHRETGADITLSVVPIDEKRASDFGLMKIDGSGRVIDFSEKPKGDALKQMQVDTTVLGLSPEEAKHSPYIASMGIYVFNKDVLIKLLKEKTDRTDFGKEIIPQSSVTHNLQAYLFNDYWEDIGTIESFYEANLALTQQPQPPFSFYEERAPIYTRHRFLPPSKYLNSHITESIVGEGCILKNCRIHHSVLGVRARIEAGVTIEDSLIMGADFYEGQAERPSGAECDDSQVALGIGADTTIRRAIVDKNARIGCNVQIINKDRVEEANREEQGFIIRSGIVVVVKNATIYDGTVI</sequence>
<comment type="function">
    <text evidence="9">Involved in the biosynthesis of ADP-glucose, a building block required for the elongation reactions to produce glycogen. Catalyzes the reaction between ATP and alpha-D-glucose 1-phosphate (G1P) to produce pyrophosphate and ADP-Glc.</text>
</comment>
<dbReference type="EMBL" id="WVIE01000032">
    <property type="protein sequence ID" value="NDJ19528.1"/>
    <property type="molecule type" value="Genomic_DNA"/>
</dbReference>
<dbReference type="InterPro" id="IPR011004">
    <property type="entry name" value="Trimer_LpxA-like_sf"/>
</dbReference>
<dbReference type="PROSITE" id="PS00810">
    <property type="entry name" value="ADP_GLC_PYROPHOSPH_3"/>
    <property type="match status" value="1"/>
</dbReference>
<dbReference type="GO" id="GO:0008878">
    <property type="term" value="F:glucose-1-phosphate adenylyltransferase activity"/>
    <property type="evidence" value="ECO:0007669"/>
    <property type="project" value="UniProtKB-UniRule"/>
</dbReference>
<proteinExistence type="inferred from homology"/>
<dbReference type="EC" id="2.7.7.27" evidence="9"/>
<comment type="catalytic activity">
    <reaction evidence="9">
        <text>alpha-D-glucose 1-phosphate + ATP + H(+) = ADP-alpha-D-glucose + diphosphate</text>
        <dbReference type="Rhea" id="RHEA:12120"/>
        <dbReference type="ChEBI" id="CHEBI:15378"/>
        <dbReference type="ChEBI" id="CHEBI:30616"/>
        <dbReference type="ChEBI" id="CHEBI:33019"/>
        <dbReference type="ChEBI" id="CHEBI:57498"/>
        <dbReference type="ChEBI" id="CHEBI:58601"/>
        <dbReference type="EC" id="2.7.7.27"/>
    </reaction>
</comment>
<keyword evidence="12" id="KW-1185">Reference proteome</keyword>
<feature type="site" description="Could play a key role in the communication between the regulatory and the substrate sites" evidence="9">
    <location>
        <position position="96"/>
    </location>
</feature>
<accession>A0A8J7ZAT6</accession>
<dbReference type="NCBIfam" id="NF002772">
    <property type="entry name" value="PRK02862.1"/>
    <property type="match status" value="1"/>
</dbReference>
<evidence type="ECO:0000256" key="9">
    <source>
        <dbReference type="HAMAP-Rule" id="MF_00624"/>
    </source>
</evidence>
<gene>
    <name evidence="9" type="primary">glgC</name>
    <name evidence="11" type="ORF">GS601_19945</name>
</gene>
<dbReference type="InterPro" id="IPR029044">
    <property type="entry name" value="Nucleotide-diphossugar_trans"/>
</dbReference>
<feature type="binding site" evidence="9">
    <location>
        <begin position="177"/>
        <end position="178"/>
    </location>
    <ligand>
        <name>alpha-D-glucose 1-phosphate</name>
        <dbReference type="ChEBI" id="CHEBI:58601"/>
    </ligand>
</feature>
<keyword evidence="5 9" id="KW-0547">Nucleotide-binding</keyword>
<evidence type="ECO:0000256" key="1">
    <source>
        <dbReference type="ARBA" id="ARBA00010443"/>
    </source>
</evidence>
<dbReference type="InterPro" id="IPR023049">
    <property type="entry name" value="GlgC_bac"/>
</dbReference>
<dbReference type="InterPro" id="IPR011831">
    <property type="entry name" value="ADP-Glc_PPase"/>
</dbReference>
<keyword evidence="7 9" id="KW-0320">Glycogen biosynthesis</keyword>
<evidence type="ECO:0000256" key="8">
    <source>
        <dbReference type="ARBA" id="ARBA00023277"/>
    </source>
</evidence>
<dbReference type="FunFam" id="3.90.550.10:FF:000030">
    <property type="entry name" value="Glucose-1-phosphate adenylyltransferase"/>
    <property type="match status" value="1"/>
</dbReference>
<dbReference type="HAMAP" id="MF_00624">
    <property type="entry name" value="GlgC"/>
    <property type="match status" value="1"/>
</dbReference>
<evidence type="ECO:0000259" key="10">
    <source>
        <dbReference type="Pfam" id="PF00483"/>
    </source>
</evidence>
<evidence type="ECO:0000256" key="3">
    <source>
        <dbReference type="ARBA" id="ARBA00022679"/>
    </source>
</evidence>
<dbReference type="NCBIfam" id="TIGR02091">
    <property type="entry name" value="glgC"/>
    <property type="match status" value="1"/>
</dbReference>
<comment type="subunit">
    <text evidence="9">Homotetramer.</text>
</comment>
<comment type="caution">
    <text evidence="11">The sequence shown here is derived from an EMBL/GenBank/DDBJ whole genome shotgun (WGS) entry which is preliminary data.</text>
</comment>